<dbReference type="GO" id="GO:0005829">
    <property type="term" value="C:cytosol"/>
    <property type="evidence" value="ECO:0007669"/>
    <property type="project" value="TreeGrafter"/>
</dbReference>
<evidence type="ECO:0000259" key="10">
    <source>
        <dbReference type="PROSITE" id="PS50110"/>
    </source>
</evidence>
<evidence type="ECO:0000313" key="12">
    <source>
        <dbReference type="EMBL" id="MCC2163467.1"/>
    </source>
</evidence>
<gene>
    <name evidence="12" type="ORF">LKD32_00985</name>
</gene>
<dbReference type="AlphaFoldDB" id="A0AAE3AQK5"/>
<feature type="domain" description="OmpR/PhoB-type" evidence="11">
    <location>
        <begin position="130"/>
        <end position="228"/>
    </location>
</feature>
<dbReference type="InterPro" id="IPR001867">
    <property type="entry name" value="OmpR/PhoB-type_DNA-bd"/>
</dbReference>
<dbReference type="SMART" id="SM00448">
    <property type="entry name" value="REC"/>
    <property type="match status" value="1"/>
</dbReference>
<dbReference type="Pfam" id="PF00072">
    <property type="entry name" value="Response_reg"/>
    <property type="match status" value="1"/>
</dbReference>
<feature type="DNA-binding region" description="OmpR/PhoB-type" evidence="9">
    <location>
        <begin position="130"/>
        <end position="228"/>
    </location>
</feature>
<dbReference type="InterPro" id="IPR039420">
    <property type="entry name" value="WalR-like"/>
</dbReference>
<dbReference type="Proteomes" id="UP001198962">
    <property type="component" value="Unassembled WGS sequence"/>
</dbReference>
<dbReference type="Gene3D" id="1.10.10.10">
    <property type="entry name" value="Winged helix-like DNA-binding domain superfamily/Winged helix DNA-binding domain"/>
    <property type="match status" value="1"/>
</dbReference>
<dbReference type="GO" id="GO:0000156">
    <property type="term" value="F:phosphorelay response regulator activity"/>
    <property type="evidence" value="ECO:0007669"/>
    <property type="project" value="TreeGrafter"/>
</dbReference>
<evidence type="ECO:0000256" key="5">
    <source>
        <dbReference type="ARBA" id="ARBA00023125"/>
    </source>
</evidence>
<dbReference type="EMBL" id="JAJEPU010000002">
    <property type="protein sequence ID" value="MCC2163467.1"/>
    <property type="molecule type" value="Genomic_DNA"/>
</dbReference>
<dbReference type="SUPFAM" id="SSF52172">
    <property type="entry name" value="CheY-like"/>
    <property type="match status" value="1"/>
</dbReference>
<sequence length="228" mass="25834">MNAEEILVVDDERAIRLAIRTALAREGMHVTEASDGDEALELLQKQQFHLVILDVMMERVGGYQVLQSMRASGDNTPVMMLSGKSDEMDQVLGLGFGADSYLTKPFHIAVLIQTVKALIRRSQIYSQMAPSAIQRGPFTVDTVKMECLRNGKPLNFTAREQALFRFLMENPGQVFTKAQLYMQVWNEAIVDDNTITVYVKRIRDKIEDDPKNPDYLKTVRGIGYKMDL</sequence>
<dbReference type="GO" id="GO:0000976">
    <property type="term" value="F:transcription cis-regulatory region binding"/>
    <property type="evidence" value="ECO:0007669"/>
    <property type="project" value="TreeGrafter"/>
</dbReference>
<dbReference type="GO" id="GO:0032993">
    <property type="term" value="C:protein-DNA complex"/>
    <property type="evidence" value="ECO:0007669"/>
    <property type="project" value="TreeGrafter"/>
</dbReference>
<keyword evidence="13" id="KW-1185">Reference proteome</keyword>
<name>A0AAE3AQK5_9FIRM</name>
<evidence type="ECO:0000256" key="1">
    <source>
        <dbReference type="ARBA" id="ARBA00018672"/>
    </source>
</evidence>
<dbReference type="InterPro" id="IPR036388">
    <property type="entry name" value="WH-like_DNA-bd_sf"/>
</dbReference>
<organism evidence="12 13">
    <name type="scientific">Brotaphodocola catenula</name>
    <dbReference type="NCBI Taxonomy" id="2885361"/>
    <lineage>
        <taxon>Bacteria</taxon>
        <taxon>Bacillati</taxon>
        <taxon>Bacillota</taxon>
        <taxon>Clostridia</taxon>
        <taxon>Lachnospirales</taxon>
        <taxon>Lachnospiraceae</taxon>
        <taxon>Brotaphodocola</taxon>
    </lineage>
</organism>
<keyword evidence="3" id="KW-0902">Two-component regulatory system</keyword>
<evidence type="ECO:0000256" key="7">
    <source>
        <dbReference type="ARBA" id="ARBA00024867"/>
    </source>
</evidence>
<dbReference type="PANTHER" id="PTHR48111:SF26">
    <property type="entry name" value="STAGE 0 SPORULATION PROTEIN A HOMOLOG"/>
    <property type="match status" value="1"/>
</dbReference>
<evidence type="ECO:0000256" key="6">
    <source>
        <dbReference type="ARBA" id="ARBA00023163"/>
    </source>
</evidence>
<evidence type="ECO:0000256" key="8">
    <source>
        <dbReference type="PROSITE-ProRule" id="PRU00169"/>
    </source>
</evidence>
<evidence type="ECO:0000256" key="2">
    <source>
        <dbReference type="ARBA" id="ARBA00022553"/>
    </source>
</evidence>
<dbReference type="CDD" id="cd00383">
    <property type="entry name" value="trans_reg_C"/>
    <property type="match status" value="1"/>
</dbReference>
<keyword evidence="6" id="KW-0804">Transcription</keyword>
<dbReference type="PROSITE" id="PS50110">
    <property type="entry name" value="RESPONSE_REGULATORY"/>
    <property type="match status" value="1"/>
</dbReference>
<keyword evidence="4" id="KW-0805">Transcription regulation</keyword>
<dbReference type="GO" id="GO:0006355">
    <property type="term" value="P:regulation of DNA-templated transcription"/>
    <property type="evidence" value="ECO:0007669"/>
    <property type="project" value="InterPro"/>
</dbReference>
<comment type="caution">
    <text evidence="12">The sequence shown here is derived from an EMBL/GenBank/DDBJ whole genome shotgun (WGS) entry which is preliminary data.</text>
</comment>
<keyword evidence="5 9" id="KW-0238">DNA-binding</keyword>
<accession>A0AAE3AQK5</accession>
<evidence type="ECO:0000313" key="13">
    <source>
        <dbReference type="Proteomes" id="UP001198962"/>
    </source>
</evidence>
<dbReference type="Gene3D" id="3.40.50.2300">
    <property type="match status" value="1"/>
</dbReference>
<proteinExistence type="predicted"/>
<evidence type="ECO:0000256" key="9">
    <source>
        <dbReference type="PROSITE-ProRule" id="PRU01091"/>
    </source>
</evidence>
<evidence type="ECO:0000259" key="11">
    <source>
        <dbReference type="PROSITE" id="PS51755"/>
    </source>
</evidence>
<feature type="domain" description="Response regulatory" evidence="10">
    <location>
        <begin position="5"/>
        <end position="119"/>
    </location>
</feature>
<reference evidence="12" key="1">
    <citation type="submission" date="2021-10" db="EMBL/GenBank/DDBJ databases">
        <title>Anaerobic single-cell dispensing facilitates the cultivation of human gut bacteria.</title>
        <authorList>
            <person name="Afrizal A."/>
        </authorList>
    </citation>
    <scope>NUCLEOTIDE SEQUENCE</scope>
    <source>
        <strain evidence="12">CLA-AA-H274</strain>
    </source>
</reference>
<dbReference type="RefSeq" id="WP_308450331.1">
    <property type="nucleotide sequence ID" value="NZ_JAJEPU010000002.1"/>
</dbReference>
<dbReference type="InterPro" id="IPR011006">
    <property type="entry name" value="CheY-like_superfamily"/>
</dbReference>
<comment type="function">
    <text evidence="7">May play the central regulatory role in sporulation. It may be an element of the effector pathway responsible for the activation of sporulation genes in response to nutritional stress. Spo0A may act in concert with spo0H (a sigma factor) to control the expression of some genes that are critical to the sporulation process.</text>
</comment>
<evidence type="ECO:0000256" key="4">
    <source>
        <dbReference type="ARBA" id="ARBA00023015"/>
    </source>
</evidence>
<keyword evidence="2 8" id="KW-0597">Phosphoprotein</keyword>
<dbReference type="PANTHER" id="PTHR48111">
    <property type="entry name" value="REGULATOR OF RPOS"/>
    <property type="match status" value="1"/>
</dbReference>
<feature type="modified residue" description="4-aspartylphosphate" evidence="8">
    <location>
        <position position="54"/>
    </location>
</feature>
<dbReference type="SMART" id="SM00862">
    <property type="entry name" value="Trans_reg_C"/>
    <property type="match status" value="1"/>
</dbReference>
<dbReference type="Pfam" id="PF00486">
    <property type="entry name" value="Trans_reg_C"/>
    <property type="match status" value="1"/>
</dbReference>
<evidence type="ECO:0000256" key="3">
    <source>
        <dbReference type="ARBA" id="ARBA00023012"/>
    </source>
</evidence>
<protein>
    <recommendedName>
        <fullName evidence="1">Stage 0 sporulation protein A homolog</fullName>
    </recommendedName>
</protein>
<dbReference type="InterPro" id="IPR001789">
    <property type="entry name" value="Sig_transdc_resp-reg_receiver"/>
</dbReference>
<dbReference type="CDD" id="cd17574">
    <property type="entry name" value="REC_OmpR"/>
    <property type="match status" value="1"/>
</dbReference>
<dbReference type="PROSITE" id="PS51755">
    <property type="entry name" value="OMPR_PHOB"/>
    <property type="match status" value="1"/>
</dbReference>
<dbReference type="FunFam" id="1.10.10.10:FF:000018">
    <property type="entry name" value="DNA-binding response regulator ResD"/>
    <property type="match status" value="1"/>
</dbReference>